<sequence length="1275" mass="129451">MASGQEIAVAYISLVPSMKGAQGNIAREFGAVTAAADKAGGQAGSRWGRALNAGVKAATAAATTVVAAGGVAMGAALTKGLGRLNAIDTAKAKLRGLGNDADSTAAIMKNATAAVKGTSFGLDAAATTAAGAVAAGIKPGQQLEATLKTVANAAAASGGSMEDMGAIFNKVAATGKAYTENLNQLADRGIPIYQALATNLGVTTDEVKKMASEGKIDFATFEKAASDAAGTVAEEMGKTLPGSLANAGASISRIGANLWKGLELDDGSYTGIYSKLTDLVQAITNALGPVEDIASKVGDAVGEKLGPAFDFVTGKLNAFADGSDNLKGKFGPLLSALAPAGAMFAALGAGGLVPLISKLGPLAGLLGPLPKMLGAIGGPAGIAAAGLLALTHVDPGQMMSGFTTILGKIPELFNGMTRQIIKFSVNVIPDIVNAISTNLPILVQGVTSIIGAVVAQLGQMLPILIGAGVTLFQGLVSSISDVLPSVISALIGLVNQLVPVLLGLVPTLVTAALELFQALVQGLMGIVEPLVQGILDLLPLIVETLISLVPQLVEGALQLFMALIDGLLLIVPPLLEAVYALLPEILDALVSMLPVFIDGAVQLFMGLVQALPIILPQLIDAVVNLIPVIVETLISMIDTLLQGAVELFTAIVDALPEIIPALLQAVADLGPQLVQAVLDLIPQLFQAGKDLLGGLINGIKDMAGGAVDAIKGVGGNILDGVKGFFGIHSPSTVMADIGGYLDAGLAGGLGKGASSVAAMTATSKQITAVTDNLKNSVTATAQAVGQQVNAIIASLQRLVSMMSGAFRNGVTTQLTQVAALFQTVVPNAAKLMQSQTQNSLRGLQTWVGGSFKSALVSAVNAIKAAFVAVPGAVSSSWGRIRSGTAGPSNYVISTVYMNGIRSAVNAIARAVGVSANMPAVRSIGYATGGVLPGYTPGRDIYDFYSPQFGRLRLSGGEGILRPEVVKALGGAATINAWNQSRGRGVGSVGDRGYANGGILDFLKKGSNGWSVNTSPMGFQFQALDRPKDTINQLVANPAREYANRAGGGQFGQSAGAGFVNIAGAYAAVFAKAVEKIAGGGTGLVAAARKALGVPYVWGGSSIPPGLDCSGLVYWAYQQMGKTNVPRLTAAGYQNVAMPVAQPRAGDVAFWGNPAHHIAIMTGANSIVHAPKPGDVVRNAAIYGNPTFGRLKYDRGGLLPPGLTLVENRTGKPEPVFTGSQWDMLSSALSGRGGRSGQFVLVVDEAGGFRELARGEIEEVLGPVSSGALMSRNGVG</sequence>
<dbReference type="Pfam" id="PF00877">
    <property type="entry name" value="NLPC_P60"/>
    <property type="match status" value="1"/>
</dbReference>
<organism evidence="6 7">
    <name type="scientific">Scrofimicrobium canadense</name>
    <dbReference type="NCBI Taxonomy" id="2652290"/>
    <lineage>
        <taxon>Bacteria</taxon>
        <taxon>Bacillati</taxon>
        <taxon>Actinomycetota</taxon>
        <taxon>Actinomycetes</taxon>
        <taxon>Actinomycetales</taxon>
        <taxon>Actinomycetaceae</taxon>
        <taxon>Scrofimicrobium</taxon>
    </lineage>
</organism>
<comment type="caution">
    <text evidence="6">The sequence shown here is derived from an EMBL/GenBank/DDBJ whole genome shotgun (WGS) entry which is preliminary data.</text>
</comment>
<gene>
    <name evidence="6" type="ORF">FYJ24_06830</name>
</gene>
<evidence type="ECO:0000259" key="5">
    <source>
        <dbReference type="PROSITE" id="PS51935"/>
    </source>
</evidence>
<evidence type="ECO:0000256" key="3">
    <source>
        <dbReference type="ARBA" id="ARBA00022801"/>
    </source>
</evidence>
<evidence type="ECO:0000313" key="6">
    <source>
        <dbReference type="EMBL" id="MSS84481.1"/>
    </source>
</evidence>
<dbReference type="GO" id="GO:0008234">
    <property type="term" value="F:cysteine-type peptidase activity"/>
    <property type="evidence" value="ECO:0007669"/>
    <property type="project" value="UniProtKB-KW"/>
</dbReference>
<dbReference type="Pfam" id="PF20155">
    <property type="entry name" value="TMP_3"/>
    <property type="match status" value="1"/>
</dbReference>
<dbReference type="PROSITE" id="PS51935">
    <property type="entry name" value="NLPC_P60"/>
    <property type="match status" value="1"/>
</dbReference>
<dbReference type="InterPro" id="IPR038765">
    <property type="entry name" value="Papain-like_cys_pep_sf"/>
</dbReference>
<dbReference type="InterPro" id="IPR051794">
    <property type="entry name" value="PG_Endopeptidase_C40"/>
</dbReference>
<keyword evidence="2" id="KW-0645">Protease</keyword>
<accession>A0A6N7W4Z0</accession>
<dbReference type="InterPro" id="IPR000064">
    <property type="entry name" value="NLP_P60_dom"/>
</dbReference>
<dbReference type="AlphaFoldDB" id="A0A6N7W4Z0"/>
<evidence type="ECO:0000256" key="1">
    <source>
        <dbReference type="ARBA" id="ARBA00007074"/>
    </source>
</evidence>
<evidence type="ECO:0000313" key="7">
    <source>
        <dbReference type="Proteomes" id="UP000470875"/>
    </source>
</evidence>
<dbReference type="GO" id="GO:0006508">
    <property type="term" value="P:proteolysis"/>
    <property type="evidence" value="ECO:0007669"/>
    <property type="project" value="UniProtKB-KW"/>
</dbReference>
<evidence type="ECO:0000256" key="4">
    <source>
        <dbReference type="ARBA" id="ARBA00022807"/>
    </source>
</evidence>
<keyword evidence="7" id="KW-1185">Reference proteome</keyword>
<keyword evidence="3" id="KW-0378">Hydrolase</keyword>
<dbReference type="SUPFAM" id="SSF48371">
    <property type="entry name" value="ARM repeat"/>
    <property type="match status" value="1"/>
</dbReference>
<protein>
    <submittedName>
        <fullName evidence="6">Tape measure protein</fullName>
    </submittedName>
</protein>
<dbReference type="InterPro" id="IPR013491">
    <property type="entry name" value="Tape_meas_N"/>
</dbReference>
<dbReference type="InterPro" id="IPR011989">
    <property type="entry name" value="ARM-like"/>
</dbReference>
<reference evidence="6 7" key="1">
    <citation type="submission" date="2019-08" db="EMBL/GenBank/DDBJ databases">
        <title>In-depth cultivation of the pig gut microbiome towards novel bacterial diversity and tailored functional studies.</title>
        <authorList>
            <person name="Wylensek D."/>
            <person name="Hitch T.C.A."/>
            <person name="Clavel T."/>
        </authorList>
    </citation>
    <scope>NUCLEOTIDE SEQUENCE [LARGE SCALE GENOMIC DNA]</scope>
    <source>
        <strain evidence="6 7">WB03_NA08</strain>
    </source>
</reference>
<dbReference type="Gene3D" id="1.25.10.10">
    <property type="entry name" value="Leucine-rich Repeat Variant"/>
    <property type="match status" value="1"/>
</dbReference>
<feature type="domain" description="NlpC/P60" evidence="5">
    <location>
        <begin position="1077"/>
        <end position="1199"/>
    </location>
</feature>
<dbReference type="Proteomes" id="UP000470875">
    <property type="component" value="Unassembled WGS sequence"/>
</dbReference>
<dbReference type="InterPro" id="IPR016024">
    <property type="entry name" value="ARM-type_fold"/>
</dbReference>
<name>A0A6N7W4Z0_9ACTO</name>
<dbReference type="PANTHER" id="PTHR47359:SF3">
    <property type="entry name" value="NLP_P60 DOMAIN-CONTAINING PROTEIN-RELATED"/>
    <property type="match status" value="1"/>
</dbReference>
<dbReference type="SUPFAM" id="SSF54001">
    <property type="entry name" value="Cysteine proteinases"/>
    <property type="match status" value="1"/>
</dbReference>
<dbReference type="RefSeq" id="WP_154544867.1">
    <property type="nucleotide sequence ID" value="NZ_VULO01000007.1"/>
</dbReference>
<dbReference type="PANTHER" id="PTHR47359">
    <property type="entry name" value="PEPTIDOGLYCAN DL-ENDOPEPTIDASE CWLO"/>
    <property type="match status" value="1"/>
</dbReference>
<proteinExistence type="inferred from homology"/>
<dbReference type="NCBIfam" id="TIGR02675">
    <property type="entry name" value="tape_meas_nterm"/>
    <property type="match status" value="1"/>
</dbReference>
<dbReference type="EMBL" id="VULO01000007">
    <property type="protein sequence ID" value="MSS84481.1"/>
    <property type="molecule type" value="Genomic_DNA"/>
</dbReference>
<comment type="similarity">
    <text evidence="1">Belongs to the peptidase C40 family.</text>
</comment>
<dbReference type="Gene3D" id="3.90.1720.10">
    <property type="entry name" value="endopeptidase domain like (from Nostoc punctiforme)"/>
    <property type="match status" value="1"/>
</dbReference>
<keyword evidence="4" id="KW-0788">Thiol protease</keyword>
<evidence type="ECO:0000256" key="2">
    <source>
        <dbReference type="ARBA" id="ARBA00022670"/>
    </source>
</evidence>